<accession>A0A2A4JLC4</accession>
<dbReference type="InterPro" id="IPR021569">
    <property type="entry name" value="TUG-UBL1"/>
</dbReference>
<dbReference type="PANTHER" id="PTHR46467">
    <property type="entry name" value="TETHER CONTAINING UBX DOMAIN FOR GLUT4"/>
    <property type="match status" value="1"/>
</dbReference>
<dbReference type="STRING" id="7102.A0A2A4JLC4"/>
<dbReference type="GO" id="GO:0012506">
    <property type="term" value="C:vesicle membrane"/>
    <property type="evidence" value="ECO:0007669"/>
    <property type="project" value="TreeGrafter"/>
</dbReference>
<dbReference type="GO" id="GO:0006886">
    <property type="term" value="P:intracellular protein transport"/>
    <property type="evidence" value="ECO:0007669"/>
    <property type="project" value="TreeGrafter"/>
</dbReference>
<feature type="region of interest" description="Disordered" evidence="1">
    <location>
        <begin position="183"/>
        <end position="213"/>
    </location>
</feature>
<evidence type="ECO:0000256" key="1">
    <source>
        <dbReference type="SAM" id="MobiDB-lite"/>
    </source>
</evidence>
<dbReference type="PANTHER" id="PTHR46467:SF1">
    <property type="entry name" value="TETHER CONTAINING UBX DOMAIN FOR GLUT4"/>
    <property type="match status" value="1"/>
</dbReference>
<organism evidence="3">
    <name type="scientific">Heliothis virescens</name>
    <name type="common">Tobacco budworm moth</name>
    <dbReference type="NCBI Taxonomy" id="7102"/>
    <lineage>
        <taxon>Eukaryota</taxon>
        <taxon>Metazoa</taxon>
        <taxon>Ecdysozoa</taxon>
        <taxon>Arthropoda</taxon>
        <taxon>Hexapoda</taxon>
        <taxon>Insecta</taxon>
        <taxon>Pterygota</taxon>
        <taxon>Neoptera</taxon>
        <taxon>Endopterygota</taxon>
        <taxon>Lepidoptera</taxon>
        <taxon>Glossata</taxon>
        <taxon>Ditrysia</taxon>
        <taxon>Noctuoidea</taxon>
        <taxon>Noctuidae</taxon>
        <taxon>Heliothinae</taxon>
        <taxon>Heliothis</taxon>
    </lineage>
</organism>
<reference evidence="3" key="1">
    <citation type="submission" date="2017-09" db="EMBL/GenBank/DDBJ databases">
        <title>Contemporary evolution of a Lepidopteran species, Heliothis virescens, in response to modern agricultural practices.</title>
        <authorList>
            <person name="Fritz M.L."/>
            <person name="Deyonke A.M."/>
            <person name="Papanicolaou A."/>
            <person name="Micinski S."/>
            <person name="Westbrook J."/>
            <person name="Gould F."/>
        </authorList>
    </citation>
    <scope>NUCLEOTIDE SEQUENCE [LARGE SCALE GENOMIC DNA]</scope>
    <source>
        <strain evidence="3">HvINT-</strain>
        <tissue evidence="3">Whole body</tissue>
    </source>
</reference>
<dbReference type="CDD" id="cd17075">
    <property type="entry name" value="UBX1_UBXN9"/>
    <property type="match status" value="1"/>
</dbReference>
<comment type="caution">
    <text evidence="3">The sequence shown here is derived from an EMBL/GenBank/DDBJ whole genome shotgun (WGS) entry which is preliminary data.</text>
</comment>
<dbReference type="GO" id="GO:0005634">
    <property type="term" value="C:nucleus"/>
    <property type="evidence" value="ECO:0007669"/>
    <property type="project" value="TreeGrafter"/>
</dbReference>
<feature type="compositionally biased region" description="Low complexity" evidence="1">
    <location>
        <begin position="482"/>
        <end position="493"/>
    </location>
</feature>
<dbReference type="EMBL" id="NWSH01001177">
    <property type="protein sequence ID" value="PCG72243.1"/>
    <property type="molecule type" value="Genomic_DNA"/>
</dbReference>
<dbReference type="InterPro" id="IPR029071">
    <property type="entry name" value="Ubiquitin-like_domsf"/>
</dbReference>
<dbReference type="GO" id="GO:0005737">
    <property type="term" value="C:cytoplasm"/>
    <property type="evidence" value="ECO:0007669"/>
    <property type="project" value="TreeGrafter"/>
</dbReference>
<proteinExistence type="predicted"/>
<dbReference type="Gene3D" id="3.10.20.90">
    <property type="entry name" value="Phosphatidylinositol 3-kinase Catalytic Subunit, Chain A, domain 1"/>
    <property type="match status" value="2"/>
</dbReference>
<dbReference type="AlphaFoldDB" id="A0A2A4JLC4"/>
<dbReference type="SUPFAM" id="SSF54236">
    <property type="entry name" value="Ubiquitin-like"/>
    <property type="match status" value="2"/>
</dbReference>
<evidence type="ECO:0000259" key="2">
    <source>
        <dbReference type="Pfam" id="PF11470"/>
    </source>
</evidence>
<evidence type="ECO:0000313" key="3">
    <source>
        <dbReference type="EMBL" id="PCG72243.1"/>
    </source>
</evidence>
<gene>
    <name evidence="3" type="ORF">B5V51_1003</name>
</gene>
<dbReference type="GO" id="GO:0042593">
    <property type="term" value="P:glucose homeostasis"/>
    <property type="evidence" value="ECO:0007669"/>
    <property type="project" value="TreeGrafter"/>
</dbReference>
<protein>
    <recommendedName>
        <fullName evidence="2">TUG ubiquitin-like domain-containing protein</fullName>
    </recommendedName>
</protein>
<sequence>MSKDIIVLAPNGRRQKVHCTPDTSILQVLEDVCLKQGFQPSDYDLKHHNHILDLTTTIRFSNLPNKAMLEMVEADKKRQESNVTIGLQLEDGERRTADFAPNTALYDLIISLAPGELHSLEQPTILYMRQEVVGEPALKEKTLRQLGLIKGRAILRLLNKQAEARQANVSAFYRCPVPDPKVSEGRIKNIEDNPESGPSNINKQCKDPHPARQPDIITKYKENTIQQRKNAESLAIEPVESSSEPMTPAKEELMEVDAQKSNTTFTSQSREHLERRLKIEEEVTFLGAQKAIAFMQPDYMEEEIDDLPDDFYELSIEEVRKLYHDLQQNRITLENTPLLTSSKQKEFEEQASLQKLNLYKNVVVRVQFPDHIILQGIFTPTNTIEDVTNFIKEHLRNPNKQFHIFVTPLKETLQPKMTLLDAKFVPCVHMHFKWIEEDKIKQPYLKDEIYQKKTASDAATILASKYRAPSRRKVEDNHQNSHKTPTASTSKSSKLPKWFKN</sequence>
<dbReference type="CDD" id="cd16118">
    <property type="entry name" value="UBX2_UBXN9"/>
    <property type="match status" value="1"/>
</dbReference>
<feature type="compositionally biased region" description="Basic and acidic residues" evidence="1">
    <location>
        <begin position="204"/>
        <end position="213"/>
    </location>
</feature>
<dbReference type="Pfam" id="PF11470">
    <property type="entry name" value="TUG-UBL1"/>
    <property type="match status" value="1"/>
</dbReference>
<dbReference type="InterPro" id="IPR059238">
    <property type="entry name" value="UBX1_UBXN9"/>
</dbReference>
<feature type="region of interest" description="Disordered" evidence="1">
    <location>
        <begin position="465"/>
        <end position="501"/>
    </location>
</feature>
<feature type="domain" description="TUG ubiquitin-like" evidence="2">
    <location>
        <begin position="9"/>
        <end position="71"/>
    </location>
</feature>
<dbReference type="CDD" id="cd16105">
    <property type="entry name" value="Ubl_ASPSCR1_like"/>
    <property type="match status" value="1"/>
</dbReference>
<name>A0A2A4JLC4_HELVI</name>